<accession>A0A485K5P8</accession>
<dbReference type="InterPro" id="IPR050426">
    <property type="entry name" value="Glycosyltransferase_28"/>
</dbReference>
<organism evidence="5 6">
    <name type="scientific">Aphanomyces stellatus</name>
    <dbReference type="NCBI Taxonomy" id="120398"/>
    <lineage>
        <taxon>Eukaryota</taxon>
        <taxon>Sar</taxon>
        <taxon>Stramenopiles</taxon>
        <taxon>Oomycota</taxon>
        <taxon>Saprolegniomycetes</taxon>
        <taxon>Saprolegniales</taxon>
        <taxon>Verrucalvaceae</taxon>
        <taxon>Aphanomyces</taxon>
    </lineage>
</organism>
<evidence type="ECO:0000256" key="1">
    <source>
        <dbReference type="ARBA" id="ARBA00022679"/>
    </source>
</evidence>
<dbReference type="Pfam" id="PF06722">
    <property type="entry name" value="EryCIII-like_C"/>
    <property type="match status" value="1"/>
</dbReference>
<protein>
    <submittedName>
        <fullName evidence="5">Aste57867_1211 protein</fullName>
    </submittedName>
</protein>
<feature type="domain" description="Glycosyltransferase family 28 N-terminal" evidence="2">
    <location>
        <begin position="5"/>
        <end position="93"/>
    </location>
</feature>
<name>A0A485K5P8_9STRA</name>
<dbReference type="FunFam" id="3.40.50.2000:FF:000009">
    <property type="entry name" value="Sterol 3-beta-glucosyltransferase UGT80A2"/>
    <property type="match status" value="1"/>
</dbReference>
<keyword evidence="6" id="KW-1185">Reference proteome</keyword>
<evidence type="ECO:0000259" key="2">
    <source>
        <dbReference type="Pfam" id="PF03033"/>
    </source>
</evidence>
<dbReference type="InterPro" id="IPR004276">
    <property type="entry name" value="GlycoTrans_28_N"/>
</dbReference>
<dbReference type="EMBL" id="CAADRA010000086">
    <property type="protein sequence ID" value="VFT78431.1"/>
    <property type="molecule type" value="Genomic_DNA"/>
</dbReference>
<dbReference type="AlphaFoldDB" id="A0A485K5P8"/>
<evidence type="ECO:0000313" key="6">
    <source>
        <dbReference type="Proteomes" id="UP000332933"/>
    </source>
</evidence>
<dbReference type="EMBL" id="VJMH01000086">
    <property type="protein sequence ID" value="KAF0719181.1"/>
    <property type="molecule type" value="Genomic_DNA"/>
</dbReference>
<dbReference type="SUPFAM" id="SSF53756">
    <property type="entry name" value="UDP-Glycosyltransferase/glycogen phosphorylase"/>
    <property type="match status" value="1"/>
</dbReference>
<dbReference type="OrthoDB" id="76744at2759"/>
<dbReference type="Gene3D" id="3.40.50.2000">
    <property type="entry name" value="Glycogen Phosphorylase B"/>
    <property type="match status" value="2"/>
</dbReference>
<dbReference type="GO" id="GO:0005975">
    <property type="term" value="P:carbohydrate metabolic process"/>
    <property type="evidence" value="ECO:0007669"/>
    <property type="project" value="InterPro"/>
</dbReference>
<gene>
    <name evidence="5" type="primary">Aste57867_1211</name>
    <name evidence="4" type="ORF">As57867_001210</name>
    <name evidence="5" type="ORF">ASTE57867_1211</name>
</gene>
<dbReference type="GO" id="GO:0016906">
    <property type="term" value="F:sterol 3-beta-glucosyltransferase activity"/>
    <property type="evidence" value="ECO:0007669"/>
    <property type="project" value="UniProtKB-ARBA"/>
</dbReference>
<dbReference type="Pfam" id="PF03033">
    <property type="entry name" value="Glyco_transf_28"/>
    <property type="match status" value="1"/>
</dbReference>
<evidence type="ECO:0000313" key="4">
    <source>
        <dbReference type="EMBL" id="KAF0719181.1"/>
    </source>
</evidence>
<dbReference type="PANTHER" id="PTHR48050:SF13">
    <property type="entry name" value="STEROL 3-BETA-GLUCOSYLTRANSFERASE UGT80A2"/>
    <property type="match status" value="1"/>
</dbReference>
<dbReference type="Proteomes" id="UP000332933">
    <property type="component" value="Unassembled WGS sequence"/>
</dbReference>
<dbReference type="PANTHER" id="PTHR48050">
    <property type="entry name" value="STEROL 3-BETA-GLUCOSYLTRANSFERASE"/>
    <property type="match status" value="1"/>
</dbReference>
<reference evidence="5 6" key="1">
    <citation type="submission" date="2019-03" db="EMBL/GenBank/DDBJ databases">
        <authorList>
            <person name="Gaulin E."/>
            <person name="Dumas B."/>
        </authorList>
    </citation>
    <scope>NUCLEOTIDE SEQUENCE [LARGE SCALE GENOMIC DNA]</scope>
    <source>
        <strain evidence="5">CBS 568.67</strain>
    </source>
</reference>
<keyword evidence="1" id="KW-0808">Transferase</keyword>
<dbReference type="CDD" id="cd03784">
    <property type="entry name" value="GT1_Gtf-like"/>
    <property type="match status" value="1"/>
</dbReference>
<dbReference type="InterPro" id="IPR010610">
    <property type="entry name" value="EryCIII-like_C"/>
</dbReference>
<proteinExistence type="predicted"/>
<dbReference type="InterPro" id="IPR002213">
    <property type="entry name" value="UDP_glucos_trans"/>
</dbReference>
<reference evidence="4" key="2">
    <citation type="submission" date="2019-06" db="EMBL/GenBank/DDBJ databases">
        <title>Genomics analysis of Aphanomyces spp. identifies a new class of oomycete effector associated with host adaptation.</title>
        <authorList>
            <person name="Gaulin E."/>
        </authorList>
    </citation>
    <scope>NUCLEOTIDE SEQUENCE</scope>
    <source>
        <strain evidence="4">CBS 578.67</strain>
    </source>
</reference>
<feature type="domain" description="Erythromycin biosynthesis protein CIII-like C-terminal" evidence="3">
    <location>
        <begin position="325"/>
        <end position="422"/>
    </location>
</feature>
<sequence>MRKKVVLVSLGSRGDVQPYCVLGQALAARGHDVVIATEKRMESLVTTEFQLPFKCILGDVCAYLFDPFLQKRLRTAGFLESLEIMSTWNKDLDVRDILASYEAALAGADIVVSGVVAVTESYCVAEKHRQVWIPLFLGNFVAPTSDYPQWIFDTLAPLHCGWLNKWTHWFLFRKMWAKQQRHIAPWRHDVLQLPPITSKFGLLEALLANDAITIYQGCSTLLAGPRSVPPTDIAPPNGVYTGFLFPRETGTGSSLLQAFLQRATQDNVPVIYVGFGSTPMLEPEALLDLVDQVCHMAKCRCVFALGWSATASITPRSLSVFVGTSLPHPWLFPQMRCIVHHAGLGTTAAALRSGVPQIPCPEVTDQFYNAKQLVRLGVALRVIRSKQLSAATLTKAVVAVLHNENHVRLTAQSIGEFVAEESNGNVDRLCDAILATTPTFGSNGCVQ</sequence>
<evidence type="ECO:0000313" key="5">
    <source>
        <dbReference type="EMBL" id="VFT78431.1"/>
    </source>
</evidence>
<evidence type="ECO:0000259" key="3">
    <source>
        <dbReference type="Pfam" id="PF06722"/>
    </source>
</evidence>